<keyword evidence="2" id="KW-1185">Reference proteome</keyword>
<name>A0A4Q7MYW6_9BACT</name>
<proteinExistence type="predicted"/>
<protein>
    <submittedName>
        <fullName evidence="1">Uncharacterized protein</fullName>
    </submittedName>
</protein>
<sequence>MQRRGFFRNSSLALLGTTLTGHQALNNGTGSNFPKTHIIFLVNDGPLWNIPQTMLSWLLTVPEMNY</sequence>
<evidence type="ECO:0000313" key="1">
    <source>
        <dbReference type="EMBL" id="RZS74447.1"/>
    </source>
</evidence>
<gene>
    <name evidence="1" type="ORF">EV199_0295</name>
</gene>
<evidence type="ECO:0000313" key="2">
    <source>
        <dbReference type="Proteomes" id="UP000293874"/>
    </source>
</evidence>
<dbReference type="Proteomes" id="UP000293874">
    <property type="component" value="Unassembled WGS sequence"/>
</dbReference>
<dbReference type="AlphaFoldDB" id="A0A4Q7MYW6"/>
<accession>A0A4Q7MYW6</accession>
<reference evidence="1 2" key="1">
    <citation type="submission" date="2019-02" db="EMBL/GenBank/DDBJ databases">
        <title>Genomic Encyclopedia of Type Strains, Phase IV (KMG-IV): sequencing the most valuable type-strain genomes for metagenomic binning, comparative biology and taxonomic classification.</title>
        <authorList>
            <person name="Goeker M."/>
        </authorList>
    </citation>
    <scope>NUCLEOTIDE SEQUENCE [LARGE SCALE GENOMIC DNA]</scope>
    <source>
        <strain evidence="1 2">DSM 18116</strain>
    </source>
</reference>
<dbReference type="EMBL" id="SGXA01000001">
    <property type="protein sequence ID" value="RZS74447.1"/>
    <property type="molecule type" value="Genomic_DNA"/>
</dbReference>
<comment type="caution">
    <text evidence="1">The sequence shown here is derived from an EMBL/GenBank/DDBJ whole genome shotgun (WGS) entry which is preliminary data.</text>
</comment>
<organism evidence="1 2">
    <name type="scientific">Pseudobacter ginsenosidimutans</name>
    <dbReference type="NCBI Taxonomy" id="661488"/>
    <lineage>
        <taxon>Bacteria</taxon>
        <taxon>Pseudomonadati</taxon>
        <taxon>Bacteroidota</taxon>
        <taxon>Chitinophagia</taxon>
        <taxon>Chitinophagales</taxon>
        <taxon>Chitinophagaceae</taxon>
        <taxon>Pseudobacter</taxon>
    </lineage>
</organism>